<evidence type="ECO:0000256" key="7">
    <source>
        <dbReference type="ARBA" id="ARBA00023228"/>
    </source>
</evidence>
<dbReference type="InterPro" id="IPR008979">
    <property type="entry name" value="Galactose-bd-like_sf"/>
</dbReference>
<reference evidence="11" key="1">
    <citation type="submission" date="2022-10" db="EMBL/GenBank/DDBJ databases">
        <authorList>
            <person name="Kim H.S."/>
            <person name="Kim J.-S."/>
            <person name="Suh M.K."/>
            <person name="Eom M.K."/>
            <person name="Lee J.-S."/>
        </authorList>
    </citation>
    <scope>NUCLEOTIDE SEQUENCE</scope>
    <source>
        <strain evidence="11">LIP-5</strain>
    </source>
</reference>
<feature type="signal peptide" evidence="9">
    <location>
        <begin position="1"/>
        <end position="23"/>
    </location>
</feature>
<dbReference type="PANTHER" id="PTHR43730">
    <property type="entry name" value="BETA-MANNOSIDASE"/>
    <property type="match status" value="1"/>
</dbReference>
<evidence type="ECO:0000256" key="9">
    <source>
        <dbReference type="SAM" id="SignalP"/>
    </source>
</evidence>
<dbReference type="SUPFAM" id="SSF49785">
    <property type="entry name" value="Galactose-binding domain-like"/>
    <property type="match status" value="1"/>
</dbReference>
<dbReference type="Pfam" id="PF22666">
    <property type="entry name" value="Glyco_hydro_2_N2"/>
    <property type="match status" value="1"/>
</dbReference>
<accession>A0AAE3LML7</accession>
<evidence type="ECO:0000256" key="2">
    <source>
        <dbReference type="ARBA" id="ARBA00004371"/>
    </source>
</evidence>
<keyword evidence="6" id="KW-0325">Glycoprotein</keyword>
<dbReference type="GO" id="GO:0006516">
    <property type="term" value="P:glycoprotein catabolic process"/>
    <property type="evidence" value="ECO:0007669"/>
    <property type="project" value="TreeGrafter"/>
</dbReference>
<keyword evidence="4 9" id="KW-0732">Signal</keyword>
<gene>
    <name evidence="11" type="ORF">OD355_05735</name>
</gene>
<dbReference type="InterPro" id="IPR050887">
    <property type="entry name" value="Beta-mannosidase_GH2"/>
</dbReference>
<evidence type="ECO:0000313" key="11">
    <source>
        <dbReference type="EMBL" id="MCU7694016.1"/>
    </source>
</evidence>
<evidence type="ECO:0000256" key="4">
    <source>
        <dbReference type="ARBA" id="ARBA00022729"/>
    </source>
</evidence>
<keyword evidence="8" id="KW-0326">Glycosidase</keyword>
<evidence type="ECO:0000256" key="5">
    <source>
        <dbReference type="ARBA" id="ARBA00022801"/>
    </source>
</evidence>
<evidence type="ECO:0000256" key="3">
    <source>
        <dbReference type="ARBA" id="ARBA00012754"/>
    </source>
</evidence>
<dbReference type="GO" id="GO:0004567">
    <property type="term" value="F:beta-mannosidase activity"/>
    <property type="evidence" value="ECO:0007669"/>
    <property type="project" value="UniProtKB-EC"/>
</dbReference>
<keyword evidence="7" id="KW-0458">Lysosome</keyword>
<dbReference type="FunFam" id="2.60.120.260:FF:000060">
    <property type="entry name" value="Probable beta-mannosidase"/>
    <property type="match status" value="1"/>
</dbReference>
<feature type="chain" id="PRO_5041910282" description="beta-mannosidase" evidence="9">
    <location>
        <begin position="24"/>
        <end position="578"/>
    </location>
</feature>
<dbReference type="InterPro" id="IPR054593">
    <property type="entry name" value="Beta-mannosidase-like_N2"/>
</dbReference>
<dbReference type="SUPFAM" id="SSF51445">
    <property type="entry name" value="(Trans)glycosidases"/>
    <property type="match status" value="1"/>
</dbReference>
<evidence type="ECO:0000256" key="8">
    <source>
        <dbReference type="ARBA" id="ARBA00023295"/>
    </source>
</evidence>
<feature type="domain" description="Beta-mannosidase-like galactose-binding" evidence="10">
    <location>
        <begin position="33"/>
        <end position="198"/>
    </location>
</feature>
<dbReference type="Proteomes" id="UP001209317">
    <property type="component" value="Unassembled WGS sequence"/>
</dbReference>
<sequence>MSYLKALCLLACSVLIISCTTNRHVVKNLNTNWQFSEKGKNGWLKASVPGTIHTDLLAHNLIPEPFYRSSEDSVQWVSQKDWAYKTDFKADKSILLRDSVELVFNGLDTYADVFVNGRHVLSANNMFRTWHVPVKHLLRQNNELLIIFRSAEKYVDSAAKAALPYVRPSENNRHYARKAQYNFWWDWAPKMITSGIWKDIQLNAYNGPNPLRIYAPSAENKVRLVQEKDSIGESFYFTVDGKPTYMKGANWVPGDVFLPRMTRERYRDLLVSAKDAGFNMLRVWGGGIYESDHFYELCDSLNIYVWQDMMFAGAIYPSADRGFLENVRAEIRDNVLRLRKYKCIVLWCGNNEIKEAFYNWGWHRQFKISKQDSVKLYNEYVTLFEKVIPEEIARYDSRQYIPTSPLHFGYGHPESLTHGDTHNWWVWVMGKPIEFYKQTVPRFASEFGMQAFPNWETVEKFTSEEDRNFQMPADLIIQNPAIRSHEKHIRGFENLALYLKQNGFQPKTFREYIENTQEVQSRALETAIKTQMNSNGRCMGTLFWQFNDCWPVASWSVIDYYGNKKKAYYTVKKLFSAK</sequence>
<evidence type="ECO:0000313" key="12">
    <source>
        <dbReference type="Proteomes" id="UP001209317"/>
    </source>
</evidence>
<dbReference type="PANTHER" id="PTHR43730:SF1">
    <property type="entry name" value="BETA-MANNOSIDASE"/>
    <property type="match status" value="1"/>
</dbReference>
<dbReference type="RefSeq" id="WP_263037504.1">
    <property type="nucleotide sequence ID" value="NZ_JAOTPL010000006.1"/>
</dbReference>
<dbReference type="InterPro" id="IPR017853">
    <property type="entry name" value="GH"/>
</dbReference>
<dbReference type="EC" id="3.2.1.25" evidence="3"/>
<keyword evidence="12" id="KW-1185">Reference proteome</keyword>
<evidence type="ECO:0000259" key="10">
    <source>
        <dbReference type="Pfam" id="PF22666"/>
    </source>
</evidence>
<name>A0AAE3LML7_9BACT</name>
<dbReference type="FunFam" id="3.20.20.80:FF:000050">
    <property type="entry name" value="Beta-mannosidase B"/>
    <property type="match status" value="1"/>
</dbReference>
<evidence type="ECO:0000256" key="6">
    <source>
        <dbReference type="ARBA" id="ARBA00023180"/>
    </source>
</evidence>
<dbReference type="PROSITE" id="PS51257">
    <property type="entry name" value="PROKAR_LIPOPROTEIN"/>
    <property type="match status" value="1"/>
</dbReference>
<dbReference type="EMBL" id="JAOTPL010000006">
    <property type="protein sequence ID" value="MCU7694016.1"/>
    <property type="molecule type" value="Genomic_DNA"/>
</dbReference>
<dbReference type="Gene3D" id="3.20.20.80">
    <property type="entry name" value="Glycosidases"/>
    <property type="match status" value="1"/>
</dbReference>
<evidence type="ECO:0000256" key="1">
    <source>
        <dbReference type="ARBA" id="ARBA00000829"/>
    </source>
</evidence>
<proteinExistence type="predicted"/>
<protein>
    <recommendedName>
        <fullName evidence="3">beta-mannosidase</fullName>
        <ecNumber evidence="3">3.2.1.25</ecNumber>
    </recommendedName>
</protein>
<comment type="subcellular location">
    <subcellularLocation>
        <location evidence="2">Lysosome</location>
    </subcellularLocation>
</comment>
<keyword evidence="5" id="KW-0378">Hydrolase</keyword>
<dbReference type="GO" id="GO:0005764">
    <property type="term" value="C:lysosome"/>
    <property type="evidence" value="ECO:0007669"/>
    <property type="project" value="UniProtKB-SubCell"/>
</dbReference>
<comment type="catalytic activity">
    <reaction evidence="1">
        <text>Hydrolysis of terminal, non-reducing beta-D-mannose residues in beta-D-mannosides.</text>
        <dbReference type="EC" id="3.2.1.25"/>
    </reaction>
</comment>
<dbReference type="AlphaFoldDB" id="A0AAE3LML7"/>
<dbReference type="Gene3D" id="2.60.120.260">
    <property type="entry name" value="Galactose-binding domain-like"/>
    <property type="match status" value="1"/>
</dbReference>
<organism evidence="11 12">
    <name type="scientific">Haoranjiania flava</name>
    <dbReference type="NCBI Taxonomy" id="1856322"/>
    <lineage>
        <taxon>Bacteria</taxon>
        <taxon>Pseudomonadati</taxon>
        <taxon>Bacteroidota</taxon>
        <taxon>Chitinophagia</taxon>
        <taxon>Chitinophagales</taxon>
        <taxon>Chitinophagaceae</taxon>
        <taxon>Haoranjiania</taxon>
    </lineage>
</organism>
<comment type="caution">
    <text evidence="11">The sequence shown here is derived from an EMBL/GenBank/DDBJ whole genome shotgun (WGS) entry which is preliminary data.</text>
</comment>